<evidence type="ECO:0000313" key="1">
    <source>
        <dbReference type="EMBL" id="KAJ6960239.1"/>
    </source>
</evidence>
<dbReference type="AlphaFoldDB" id="A0AAD6LGV7"/>
<name>A0AAD6LGV7_9ROSI</name>
<protein>
    <submittedName>
        <fullName evidence="1">Uncharacterized protein</fullName>
    </submittedName>
</protein>
<comment type="caution">
    <text evidence="1">The sequence shown here is derived from an EMBL/GenBank/DDBJ whole genome shotgun (WGS) entry which is preliminary data.</text>
</comment>
<accession>A0AAD6LGV7</accession>
<gene>
    <name evidence="1" type="ORF">NC653_038316</name>
</gene>
<dbReference type="Proteomes" id="UP001164929">
    <property type="component" value="Chromosome 17"/>
</dbReference>
<sequence length="135" mass="15740">MSWKGVYQSPCDLVPYWPPSRSNFSSCGASTGMPYYKKQQWKFWERCPYCTLPPRGHIVIVPGTIWASIDKYQTVSEPQTPRILLVTEEKKRNYTLCSLRVSYGCFLDSKNWLTRIWMQFPTPLLHLVLLLPFSG</sequence>
<organism evidence="1 2">
    <name type="scientific">Populus alba x Populus x berolinensis</name>
    <dbReference type="NCBI Taxonomy" id="444605"/>
    <lineage>
        <taxon>Eukaryota</taxon>
        <taxon>Viridiplantae</taxon>
        <taxon>Streptophyta</taxon>
        <taxon>Embryophyta</taxon>
        <taxon>Tracheophyta</taxon>
        <taxon>Spermatophyta</taxon>
        <taxon>Magnoliopsida</taxon>
        <taxon>eudicotyledons</taxon>
        <taxon>Gunneridae</taxon>
        <taxon>Pentapetalae</taxon>
        <taxon>rosids</taxon>
        <taxon>fabids</taxon>
        <taxon>Malpighiales</taxon>
        <taxon>Salicaceae</taxon>
        <taxon>Saliceae</taxon>
        <taxon>Populus</taxon>
    </lineage>
</organism>
<reference evidence="1" key="1">
    <citation type="journal article" date="2023" name="Mol. Ecol. Resour.">
        <title>Chromosome-level genome assembly of a triploid poplar Populus alba 'Berolinensis'.</title>
        <authorList>
            <person name="Chen S."/>
            <person name="Yu Y."/>
            <person name="Wang X."/>
            <person name="Wang S."/>
            <person name="Zhang T."/>
            <person name="Zhou Y."/>
            <person name="He R."/>
            <person name="Meng N."/>
            <person name="Wang Y."/>
            <person name="Liu W."/>
            <person name="Liu Z."/>
            <person name="Liu J."/>
            <person name="Guo Q."/>
            <person name="Huang H."/>
            <person name="Sederoff R.R."/>
            <person name="Wang G."/>
            <person name="Qu G."/>
            <person name="Chen S."/>
        </authorList>
    </citation>
    <scope>NUCLEOTIDE SEQUENCE</scope>
    <source>
        <strain evidence="1">SC-2020</strain>
    </source>
</reference>
<evidence type="ECO:0000313" key="2">
    <source>
        <dbReference type="Proteomes" id="UP001164929"/>
    </source>
</evidence>
<proteinExistence type="predicted"/>
<dbReference type="EMBL" id="JAQIZT010000017">
    <property type="protein sequence ID" value="KAJ6960239.1"/>
    <property type="molecule type" value="Genomic_DNA"/>
</dbReference>
<keyword evidence="2" id="KW-1185">Reference proteome</keyword>